<reference evidence="1" key="1">
    <citation type="submission" date="2014-11" db="EMBL/GenBank/DDBJ databases">
        <authorList>
            <person name="Amaro Gonzalez C."/>
        </authorList>
    </citation>
    <scope>NUCLEOTIDE SEQUENCE</scope>
</reference>
<dbReference type="EMBL" id="GBXM01064809">
    <property type="protein sequence ID" value="JAH43768.1"/>
    <property type="molecule type" value="Transcribed_RNA"/>
</dbReference>
<name>A0A0E9VBN6_ANGAN</name>
<organism evidence="1">
    <name type="scientific">Anguilla anguilla</name>
    <name type="common">European freshwater eel</name>
    <name type="synonym">Muraena anguilla</name>
    <dbReference type="NCBI Taxonomy" id="7936"/>
    <lineage>
        <taxon>Eukaryota</taxon>
        <taxon>Metazoa</taxon>
        <taxon>Chordata</taxon>
        <taxon>Craniata</taxon>
        <taxon>Vertebrata</taxon>
        <taxon>Euteleostomi</taxon>
        <taxon>Actinopterygii</taxon>
        <taxon>Neopterygii</taxon>
        <taxon>Teleostei</taxon>
        <taxon>Anguilliformes</taxon>
        <taxon>Anguillidae</taxon>
        <taxon>Anguilla</taxon>
    </lineage>
</organism>
<dbReference type="EMBL" id="GBXM01033949">
    <property type="protein sequence ID" value="JAH74628.1"/>
    <property type="molecule type" value="Transcribed_RNA"/>
</dbReference>
<accession>A0A0E9VBN6</accession>
<evidence type="ECO:0000313" key="1">
    <source>
        <dbReference type="EMBL" id="JAH74628.1"/>
    </source>
</evidence>
<reference evidence="1" key="2">
    <citation type="journal article" date="2015" name="Fish Shellfish Immunol.">
        <title>Early steps in the European eel (Anguilla anguilla)-Vibrio vulnificus interaction in the gills: Role of the RtxA13 toxin.</title>
        <authorList>
            <person name="Callol A."/>
            <person name="Pajuelo D."/>
            <person name="Ebbesson L."/>
            <person name="Teles M."/>
            <person name="MacKenzie S."/>
            <person name="Amaro C."/>
        </authorList>
    </citation>
    <scope>NUCLEOTIDE SEQUENCE</scope>
</reference>
<sequence>MNYSRVLTATDL</sequence>
<proteinExistence type="predicted"/>
<protein>
    <submittedName>
        <fullName evidence="1">Uncharacterized protein</fullName>
    </submittedName>
</protein>